<dbReference type="Pfam" id="PF00169">
    <property type="entry name" value="PH"/>
    <property type="match status" value="1"/>
</dbReference>
<dbReference type="InterPro" id="IPR011993">
    <property type="entry name" value="PH-like_dom_sf"/>
</dbReference>
<gene>
    <name evidence="3" type="ORF">BSTOLATCC_MIC29731</name>
</gene>
<comment type="caution">
    <text evidence="3">The sequence shown here is derived from an EMBL/GenBank/DDBJ whole genome shotgun (WGS) entry which is preliminary data.</text>
</comment>
<evidence type="ECO:0000313" key="3">
    <source>
        <dbReference type="EMBL" id="CAG9321824.1"/>
    </source>
</evidence>
<feature type="compositionally biased region" description="Basic and acidic residues" evidence="1">
    <location>
        <begin position="146"/>
        <end position="159"/>
    </location>
</feature>
<dbReference type="InterPro" id="IPR001849">
    <property type="entry name" value="PH_domain"/>
</dbReference>
<proteinExistence type="predicted"/>
<feature type="compositionally biased region" description="Polar residues" evidence="1">
    <location>
        <begin position="235"/>
        <end position="247"/>
    </location>
</feature>
<keyword evidence="4" id="KW-1185">Reference proteome</keyword>
<feature type="region of interest" description="Disordered" evidence="1">
    <location>
        <begin position="648"/>
        <end position="719"/>
    </location>
</feature>
<dbReference type="EMBL" id="CAJZBQ010000029">
    <property type="protein sequence ID" value="CAG9321824.1"/>
    <property type="molecule type" value="Genomic_DNA"/>
</dbReference>
<feature type="compositionally biased region" description="Polar residues" evidence="1">
    <location>
        <begin position="177"/>
        <end position="196"/>
    </location>
</feature>
<accession>A0AAU9JJF0</accession>
<dbReference type="Gene3D" id="2.30.29.30">
    <property type="entry name" value="Pleckstrin-homology domain (PH domain)/Phosphotyrosine-binding domain (PTB)"/>
    <property type="match status" value="1"/>
</dbReference>
<reference evidence="3" key="1">
    <citation type="submission" date="2021-09" db="EMBL/GenBank/DDBJ databases">
        <authorList>
            <consortium name="AG Swart"/>
            <person name="Singh M."/>
            <person name="Singh A."/>
            <person name="Seah K."/>
            <person name="Emmerich C."/>
        </authorList>
    </citation>
    <scope>NUCLEOTIDE SEQUENCE</scope>
    <source>
        <strain evidence="3">ATCC30299</strain>
    </source>
</reference>
<dbReference type="SUPFAM" id="SSF50729">
    <property type="entry name" value="PH domain-like"/>
    <property type="match status" value="1"/>
</dbReference>
<dbReference type="PROSITE" id="PS50003">
    <property type="entry name" value="PH_DOMAIN"/>
    <property type="match status" value="1"/>
</dbReference>
<dbReference type="SMART" id="SM00233">
    <property type="entry name" value="PH"/>
    <property type="match status" value="1"/>
</dbReference>
<dbReference type="Proteomes" id="UP001162131">
    <property type="component" value="Unassembled WGS sequence"/>
</dbReference>
<evidence type="ECO:0000259" key="2">
    <source>
        <dbReference type="PROSITE" id="PS50003"/>
    </source>
</evidence>
<feature type="region of interest" description="Disordered" evidence="1">
    <location>
        <begin position="127"/>
        <end position="268"/>
    </location>
</feature>
<sequence>MSSSFYLNPNYNGPMVLEAYLKKLKNFRAKALFLSRFTKRWFTLNLHTGVFSYKKKESDKNPHESHNLNDLIGFDPNPRVTIVSDWKFLFSIEFNTRTYTLYTDSLSTHNQWCLAFKALLTRAHTNPAAESSTTFSRAGISMANENRYESPERRVRGNSEENTPSDGGYQEIPQRGNRFNSQAQISQPHNEKSNFPTHPDEGYFNPPKLETSKLTSPVKSTHQRRDTICSEDDPTPSQENNPVQPSPQKKENPQPIENETKYINTKPEANIEEDRYKYHQIYKAEEELEVPPLQPLIRMKSKDPDEYERKIQTIEIKQQAEMNLQGGGMEKYQDPEKGSWQHEGGYSLQRKEIPEQDYEVLQNQNLQNRNTEINQTNPINYHDYIEQGGIYENKHVLDIDHYEEKKQERESRVDFVDQCKASIGIKEDVKKIKRERLQERQPQNKELESNYQDLVDQHKASIGFREDANKKPQNNKPEPNYQDIVDQYKASIGFKEDLNKNNKPKPNGQDLTDQYKALSDMRENEIKGRQEWPEEKKSKNSMPKSNYQLKYENKVDTEQKYSTFTKSDSPNKDLTPTKTRFFGPQTGMMDVFDDFEKFGLDDVEVRPKLPMSKSKKLVNSGNKQQIEEIKVASHLSEKRLHNPVEIKDEEQIKRPIHNPASQNQDIAGNHEPKQSFNFKIKKNPSNKSTKTFSYKGHSNYQEKTNIQPTKEEINNWDWD</sequence>
<evidence type="ECO:0000313" key="4">
    <source>
        <dbReference type="Proteomes" id="UP001162131"/>
    </source>
</evidence>
<dbReference type="AlphaFoldDB" id="A0AAU9JJF0"/>
<name>A0AAU9JJF0_9CILI</name>
<feature type="domain" description="PH" evidence="2">
    <location>
        <begin position="14"/>
        <end position="121"/>
    </location>
</feature>
<feature type="compositionally biased region" description="Polar residues" evidence="1">
    <location>
        <begin position="685"/>
        <end position="708"/>
    </location>
</feature>
<organism evidence="3 4">
    <name type="scientific">Blepharisma stoltei</name>
    <dbReference type="NCBI Taxonomy" id="1481888"/>
    <lineage>
        <taxon>Eukaryota</taxon>
        <taxon>Sar</taxon>
        <taxon>Alveolata</taxon>
        <taxon>Ciliophora</taxon>
        <taxon>Postciliodesmatophora</taxon>
        <taxon>Heterotrichea</taxon>
        <taxon>Heterotrichida</taxon>
        <taxon>Blepharismidae</taxon>
        <taxon>Blepharisma</taxon>
    </lineage>
</organism>
<evidence type="ECO:0000256" key="1">
    <source>
        <dbReference type="SAM" id="MobiDB-lite"/>
    </source>
</evidence>
<protein>
    <recommendedName>
        <fullName evidence="2">PH domain-containing protein</fullName>
    </recommendedName>
</protein>